<reference evidence="2 3" key="1">
    <citation type="submission" date="2019-10" db="EMBL/GenBank/DDBJ databases">
        <title>Rudanella paleaurantiibacter sp. nov., isolated from sludge.</title>
        <authorList>
            <person name="Xu S.Q."/>
        </authorList>
    </citation>
    <scope>NUCLEOTIDE SEQUENCE [LARGE SCALE GENOMIC DNA]</scope>
    <source>
        <strain evidence="2 3">HX-22-17</strain>
    </source>
</reference>
<keyword evidence="1" id="KW-1133">Transmembrane helix</keyword>
<dbReference type="AlphaFoldDB" id="A0A7J5U0U7"/>
<name>A0A7J5U0U7_9BACT</name>
<dbReference type="Proteomes" id="UP000488299">
    <property type="component" value="Unassembled WGS sequence"/>
</dbReference>
<sequence length="122" mass="13821">MKYEPPLLAFGLAAGVFLFEYLCLKTNTMLTIQVNDARLEQQLIEQAQAKGKTAEQLATSILAEALNQLDPLPFSFPRLDPTQHSRPLQFDVDSETDNAPVFEHVTDTVEFANELRQNAWKR</sequence>
<evidence type="ECO:0000256" key="1">
    <source>
        <dbReference type="SAM" id="Phobius"/>
    </source>
</evidence>
<keyword evidence="1" id="KW-0812">Transmembrane</keyword>
<evidence type="ECO:0000313" key="3">
    <source>
        <dbReference type="Proteomes" id="UP000488299"/>
    </source>
</evidence>
<feature type="transmembrane region" description="Helical" evidence="1">
    <location>
        <begin position="6"/>
        <end position="24"/>
    </location>
</feature>
<keyword evidence="1" id="KW-0472">Membrane</keyword>
<proteinExistence type="predicted"/>
<comment type="caution">
    <text evidence="2">The sequence shown here is derived from an EMBL/GenBank/DDBJ whole genome shotgun (WGS) entry which is preliminary data.</text>
</comment>
<dbReference type="RefSeq" id="WP_152124809.1">
    <property type="nucleotide sequence ID" value="NZ_WELI01000005.1"/>
</dbReference>
<protein>
    <submittedName>
        <fullName evidence="2">Uncharacterized protein</fullName>
    </submittedName>
</protein>
<gene>
    <name evidence="2" type="ORF">F5984_13635</name>
</gene>
<dbReference type="EMBL" id="WELI01000005">
    <property type="protein sequence ID" value="KAB7730210.1"/>
    <property type="molecule type" value="Genomic_DNA"/>
</dbReference>
<keyword evidence="3" id="KW-1185">Reference proteome</keyword>
<accession>A0A7J5U0U7</accession>
<organism evidence="2 3">
    <name type="scientific">Rudanella paleaurantiibacter</name>
    <dbReference type="NCBI Taxonomy" id="2614655"/>
    <lineage>
        <taxon>Bacteria</taxon>
        <taxon>Pseudomonadati</taxon>
        <taxon>Bacteroidota</taxon>
        <taxon>Cytophagia</taxon>
        <taxon>Cytophagales</taxon>
        <taxon>Cytophagaceae</taxon>
        <taxon>Rudanella</taxon>
    </lineage>
</organism>
<evidence type="ECO:0000313" key="2">
    <source>
        <dbReference type="EMBL" id="KAB7730210.1"/>
    </source>
</evidence>